<dbReference type="Gene3D" id="3.40.1350.10">
    <property type="match status" value="1"/>
</dbReference>
<dbReference type="PANTHER" id="PTHR34039">
    <property type="entry name" value="UPF0102 PROTEIN YRAN"/>
    <property type="match status" value="1"/>
</dbReference>
<gene>
    <name evidence="3" type="ORF">A2648_00075</name>
</gene>
<comment type="similarity">
    <text evidence="1 2">Belongs to the UPF0102 family.</text>
</comment>
<dbReference type="InterPro" id="IPR011856">
    <property type="entry name" value="tRNA_endonuc-like_dom_sf"/>
</dbReference>
<proteinExistence type="inferred from homology"/>
<dbReference type="PANTHER" id="PTHR34039:SF1">
    <property type="entry name" value="UPF0102 PROTEIN YRAN"/>
    <property type="match status" value="1"/>
</dbReference>
<evidence type="ECO:0000256" key="2">
    <source>
        <dbReference type="HAMAP-Rule" id="MF_00048"/>
    </source>
</evidence>
<reference evidence="3 4" key="1">
    <citation type="journal article" date="2016" name="Nat. Commun.">
        <title>Thousands of microbial genomes shed light on interconnected biogeochemical processes in an aquifer system.</title>
        <authorList>
            <person name="Anantharaman K."/>
            <person name="Brown C.T."/>
            <person name="Hug L.A."/>
            <person name="Sharon I."/>
            <person name="Castelle C.J."/>
            <person name="Probst A.J."/>
            <person name="Thomas B.C."/>
            <person name="Singh A."/>
            <person name="Wilkins M.J."/>
            <person name="Karaoz U."/>
            <person name="Brodie E.L."/>
            <person name="Williams K.H."/>
            <person name="Hubbard S.S."/>
            <person name="Banfield J.F."/>
        </authorList>
    </citation>
    <scope>NUCLEOTIDE SEQUENCE [LARGE SCALE GENOMIC DNA]</scope>
</reference>
<dbReference type="Pfam" id="PF02021">
    <property type="entry name" value="UPF0102"/>
    <property type="match status" value="1"/>
</dbReference>
<comment type="caution">
    <text evidence="3">The sequence shown here is derived from an EMBL/GenBank/DDBJ whole genome shotgun (WGS) entry which is preliminary data.</text>
</comment>
<dbReference type="HAMAP" id="MF_00048">
    <property type="entry name" value="UPF0102"/>
    <property type="match status" value="1"/>
</dbReference>
<evidence type="ECO:0000313" key="4">
    <source>
        <dbReference type="Proteomes" id="UP000178841"/>
    </source>
</evidence>
<accession>A0A1G2CRW2</accession>
<dbReference type="Proteomes" id="UP000178841">
    <property type="component" value="Unassembled WGS sequence"/>
</dbReference>
<dbReference type="InterPro" id="IPR011335">
    <property type="entry name" value="Restrct_endonuc-II-like"/>
</dbReference>
<evidence type="ECO:0000256" key="1">
    <source>
        <dbReference type="ARBA" id="ARBA00006738"/>
    </source>
</evidence>
<evidence type="ECO:0000313" key="3">
    <source>
        <dbReference type="EMBL" id="OGZ03987.1"/>
    </source>
</evidence>
<name>A0A1G2CRW2_9BACT</name>
<dbReference type="InterPro" id="IPR003509">
    <property type="entry name" value="UPF0102_YraN-like"/>
</dbReference>
<dbReference type="SUPFAM" id="SSF52980">
    <property type="entry name" value="Restriction endonuclease-like"/>
    <property type="match status" value="1"/>
</dbReference>
<organism evidence="3 4">
    <name type="scientific">Candidatus Lloydbacteria bacterium RIFCSPHIGHO2_01_FULL_41_20</name>
    <dbReference type="NCBI Taxonomy" id="1798657"/>
    <lineage>
        <taxon>Bacteria</taxon>
        <taxon>Candidatus Lloydiibacteriota</taxon>
    </lineage>
</organism>
<dbReference type="GO" id="GO:0003676">
    <property type="term" value="F:nucleic acid binding"/>
    <property type="evidence" value="ECO:0007669"/>
    <property type="project" value="InterPro"/>
</dbReference>
<protein>
    <recommendedName>
        <fullName evidence="2">UPF0102 protein A2648_00075</fullName>
    </recommendedName>
</protein>
<sequence length="124" mass="14149">MKDKNIQIGALGEEIASIFLGSKGFSVIGRNYRKKWGEIDVVCKKEKTIHFVEVKTVVGKISSGIMPEENVHSKKLKRLFRTIETYRAENKLGDNNWQLDVVAVFLDVVNKEARVRMVENIVVE</sequence>
<dbReference type="STRING" id="1798657.A2648_00075"/>
<dbReference type="EMBL" id="MHLH01000012">
    <property type="protein sequence ID" value="OGZ03987.1"/>
    <property type="molecule type" value="Genomic_DNA"/>
</dbReference>
<dbReference type="AlphaFoldDB" id="A0A1G2CRW2"/>